<evidence type="ECO:0000313" key="2">
    <source>
        <dbReference type="EMBL" id="NIE98968.1"/>
    </source>
</evidence>
<dbReference type="PROSITE" id="PS51186">
    <property type="entry name" value="GNAT"/>
    <property type="match status" value="1"/>
</dbReference>
<sequence>MGSDYRITSAQPTDFDAIVALLQKNAAGNGGALNGNYPPERVANMLDRATAYTLVAKREGTVVGILFSALSAENSPPVVSAMLEAWPPGRECWLYGPVCIAASERGQGLLRPLYAAMREHYGSKTPVLFIQSNNIPSLRAHQHLGMQEVARFDCDDESFWVLTDAA</sequence>
<dbReference type="InterPro" id="IPR000182">
    <property type="entry name" value="GNAT_dom"/>
</dbReference>
<evidence type="ECO:0000259" key="1">
    <source>
        <dbReference type="PROSITE" id="PS51186"/>
    </source>
</evidence>
<keyword evidence="3" id="KW-1185">Reference proteome</keyword>
<reference evidence="2 3" key="1">
    <citation type="journal article" date="2019" name="bioRxiv">
        <title>Bacteria contribute to plant secondary compound degradation in a generalist herbivore system.</title>
        <authorList>
            <person name="Francoeur C.B."/>
            <person name="Khadempour L."/>
            <person name="Moreira-Soto R.D."/>
            <person name="Gotting K."/>
            <person name="Book A.J."/>
            <person name="Pinto-Tomas A.A."/>
            <person name="Keefover-Ring K."/>
            <person name="Currie C.R."/>
        </authorList>
    </citation>
    <scope>NUCLEOTIDE SEQUENCE [LARGE SCALE GENOMIC DNA]</scope>
    <source>
        <strain evidence="2 3">Acro-805</strain>
    </source>
</reference>
<name>A0ABX0QPG8_9GAMM</name>
<protein>
    <submittedName>
        <fullName evidence="2">GNAT family N-acetyltransferase</fullName>
    </submittedName>
</protein>
<gene>
    <name evidence="2" type="ORF">F3J38_02600</name>
</gene>
<proteinExistence type="predicted"/>
<comment type="caution">
    <text evidence="2">The sequence shown here is derived from an EMBL/GenBank/DDBJ whole genome shotgun (WGS) entry which is preliminary data.</text>
</comment>
<accession>A0ABX0QPG8</accession>
<dbReference type="InterPro" id="IPR016181">
    <property type="entry name" value="Acyl_CoA_acyltransferase"/>
</dbReference>
<dbReference type="Proteomes" id="UP000780690">
    <property type="component" value="Unassembled WGS sequence"/>
</dbReference>
<organism evidence="2 3">
    <name type="scientific">Candidatus Pantoea formicae</name>
    <dbReference type="NCBI Taxonomy" id="2608355"/>
    <lineage>
        <taxon>Bacteria</taxon>
        <taxon>Pseudomonadati</taxon>
        <taxon>Pseudomonadota</taxon>
        <taxon>Gammaproteobacteria</taxon>
        <taxon>Enterobacterales</taxon>
        <taxon>Erwiniaceae</taxon>
        <taxon>Pantoea</taxon>
    </lineage>
</organism>
<dbReference type="Gene3D" id="3.40.630.30">
    <property type="match status" value="1"/>
</dbReference>
<feature type="domain" description="N-acetyltransferase" evidence="1">
    <location>
        <begin position="5"/>
        <end position="166"/>
    </location>
</feature>
<dbReference type="Pfam" id="PF00583">
    <property type="entry name" value="Acetyltransf_1"/>
    <property type="match status" value="1"/>
</dbReference>
<dbReference type="EMBL" id="VWXD01000001">
    <property type="protein sequence ID" value="NIE98968.1"/>
    <property type="molecule type" value="Genomic_DNA"/>
</dbReference>
<evidence type="ECO:0000313" key="3">
    <source>
        <dbReference type="Proteomes" id="UP000780690"/>
    </source>
</evidence>
<dbReference type="SUPFAM" id="SSF55729">
    <property type="entry name" value="Acyl-CoA N-acyltransferases (Nat)"/>
    <property type="match status" value="1"/>
</dbReference>
<dbReference type="RefSeq" id="WP_167134816.1">
    <property type="nucleotide sequence ID" value="NZ_VWXD01000001.1"/>
</dbReference>